<sequence>LAMVAAYLVLGLIWLPSLDSRIKRSGKARNDKQRMLIETLSGRREIKAIGGETTWWQRFREISGEAVLSNHKTFLSSNIMSSVTQGLMTLSGVSVLGLGTLRVLEGEMSMGALIAVMALVWRVLSPLQSAFLSFSKFEQTSKAIRQINKLMQLKPERHNGQSGLMMSRIEGRIRVDRISFRYGPDQDPALLGVSFEVQPGEMLAIVGNTGSGKSTILKLIAGMYRPQAGSLAIDDMDVRQLNSLDLRRAIAYVPQKTKLFHGTIAQNMRLNNGLATDREIEEAAREAGILDDIRRLPDGFDTRIGDNTTNRFPPGFLRGLSMARAFVSPARILLLDEPGASLDQESDRRFIEQLKLLKGRRTIIMVSHRPSHIRLADKVIMLDQGSVRFSGAADDAIALLLENAS</sequence>
<dbReference type="Pfam" id="PF00005">
    <property type="entry name" value="ABC_tran"/>
    <property type="match status" value="1"/>
</dbReference>
<dbReference type="InterPro" id="IPR039421">
    <property type="entry name" value="Type_1_exporter"/>
</dbReference>
<dbReference type="SMART" id="SM00382">
    <property type="entry name" value="AAA"/>
    <property type="match status" value="1"/>
</dbReference>
<dbReference type="PROSITE" id="PS50929">
    <property type="entry name" value="ABC_TM1F"/>
    <property type="match status" value="1"/>
</dbReference>
<evidence type="ECO:0000259" key="8">
    <source>
        <dbReference type="PROSITE" id="PS50929"/>
    </source>
</evidence>
<keyword evidence="3" id="KW-0547">Nucleotide-binding</keyword>
<evidence type="ECO:0000256" key="6">
    <source>
        <dbReference type="ARBA" id="ARBA00023136"/>
    </source>
</evidence>
<evidence type="ECO:0000256" key="1">
    <source>
        <dbReference type="ARBA" id="ARBA00004651"/>
    </source>
</evidence>
<gene>
    <name evidence="9" type="ORF">ENI96_02460</name>
</gene>
<keyword evidence="6" id="KW-0472">Membrane</keyword>
<dbReference type="PANTHER" id="PTHR24221:SF248">
    <property type="entry name" value="ABC TRANSPORTER TRANSMEMBRANE REGION"/>
    <property type="match status" value="1"/>
</dbReference>
<dbReference type="GO" id="GO:0005524">
    <property type="term" value="F:ATP binding"/>
    <property type="evidence" value="ECO:0007669"/>
    <property type="project" value="UniProtKB-KW"/>
</dbReference>
<dbReference type="GO" id="GO:0034040">
    <property type="term" value="F:ATPase-coupled lipid transmembrane transporter activity"/>
    <property type="evidence" value="ECO:0007669"/>
    <property type="project" value="TreeGrafter"/>
</dbReference>
<dbReference type="InterPro" id="IPR003439">
    <property type="entry name" value="ABC_transporter-like_ATP-bd"/>
</dbReference>
<dbReference type="InterPro" id="IPR003593">
    <property type="entry name" value="AAA+_ATPase"/>
</dbReference>
<dbReference type="Pfam" id="PF00664">
    <property type="entry name" value="ABC_membrane"/>
    <property type="match status" value="1"/>
</dbReference>
<dbReference type="GO" id="GO:0140359">
    <property type="term" value="F:ABC-type transporter activity"/>
    <property type="evidence" value="ECO:0007669"/>
    <property type="project" value="InterPro"/>
</dbReference>
<feature type="non-terminal residue" evidence="9">
    <location>
        <position position="1"/>
    </location>
</feature>
<evidence type="ECO:0000259" key="7">
    <source>
        <dbReference type="PROSITE" id="PS50893"/>
    </source>
</evidence>
<evidence type="ECO:0000256" key="4">
    <source>
        <dbReference type="ARBA" id="ARBA00022840"/>
    </source>
</evidence>
<dbReference type="GO" id="GO:0005886">
    <property type="term" value="C:plasma membrane"/>
    <property type="evidence" value="ECO:0007669"/>
    <property type="project" value="UniProtKB-SubCell"/>
</dbReference>
<proteinExistence type="predicted"/>
<dbReference type="Gene3D" id="3.40.50.300">
    <property type="entry name" value="P-loop containing nucleotide triphosphate hydrolases"/>
    <property type="match status" value="1"/>
</dbReference>
<evidence type="ECO:0000313" key="9">
    <source>
        <dbReference type="EMBL" id="HEB95277.1"/>
    </source>
</evidence>
<dbReference type="Proteomes" id="UP000886251">
    <property type="component" value="Unassembled WGS sequence"/>
</dbReference>
<dbReference type="SUPFAM" id="SSF90123">
    <property type="entry name" value="ABC transporter transmembrane region"/>
    <property type="match status" value="1"/>
</dbReference>
<dbReference type="PROSITE" id="PS50893">
    <property type="entry name" value="ABC_TRANSPORTER_2"/>
    <property type="match status" value="1"/>
</dbReference>
<evidence type="ECO:0000256" key="3">
    <source>
        <dbReference type="ARBA" id="ARBA00022741"/>
    </source>
</evidence>
<dbReference type="AlphaFoldDB" id="A0A831RHC6"/>
<evidence type="ECO:0000256" key="2">
    <source>
        <dbReference type="ARBA" id="ARBA00022692"/>
    </source>
</evidence>
<organism evidence="9">
    <name type="scientific">Sedimenticola thiotaurini</name>
    <dbReference type="NCBI Taxonomy" id="1543721"/>
    <lineage>
        <taxon>Bacteria</taxon>
        <taxon>Pseudomonadati</taxon>
        <taxon>Pseudomonadota</taxon>
        <taxon>Gammaproteobacteria</taxon>
        <taxon>Chromatiales</taxon>
        <taxon>Sedimenticolaceae</taxon>
        <taxon>Sedimenticola</taxon>
    </lineage>
</organism>
<dbReference type="PANTHER" id="PTHR24221">
    <property type="entry name" value="ATP-BINDING CASSETTE SUB-FAMILY B"/>
    <property type="match status" value="1"/>
</dbReference>
<name>A0A831RHC6_9GAMM</name>
<comment type="caution">
    <text evidence="9">The sequence shown here is derived from an EMBL/GenBank/DDBJ whole genome shotgun (WGS) entry which is preliminary data.</text>
</comment>
<dbReference type="EMBL" id="DRKP01000028">
    <property type="protein sequence ID" value="HEB95277.1"/>
    <property type="molecule type" value="Genomic_DNA"/>
</dbReference>
<dbReference type="InterPro" id="IPR027417">
    <property type="entry name" value="P-loop_NTPase"/>
</dbReference>
<reference evidence="9" key="1">
    <citation type="journal article" date="2020" name="mSystems">
        <title>Genome- and Community-Level Interaction Insights into Carbon Utilization and Element Cycling Functions of Hydrothermarchaeota in Hydrothermal Sediment.</title>
        <authorList>
            <person name="Zhou Z."/>
            <person name="Liu Y."/>
            <person name="Xu W."/>
            <person name="Pan J."/>
            <person name="Luo Z.H."/>
            <person name="Li M."/>
        </authorList>
    </citation>
    <scope>NUCLEOTIDE SEQUENCE [LARGE SCALE GENOMIC DNA]</scope>
    <source>
        <strain evidence="9">HyVt-443</strain>
    </source>
</reference>
<keyword evidence="2" id="KW-0812">Transmembrane</keyword>
<keyword evidence="4 9" id="KW-0067">ATP-binding</keyword>
<comment type="subcellular location">
    <subcellularLocation>
        <location evidence="1">Cell membrane</location>
        <topology evidence="1">Multi-pass membrane protein</topology>
    </subcellularLocation>
</comment>
<keyword evidence="5" id="KW-1133">Transmembrane helix</keyword>
<dbReference type="SUPFAM" id="SSF52540">
    <property type="entry name" value="P-loop containing nucleoside triphosphate hydrolases"/>
    <property type="match status" value="1"/>
</dbReference>
<protein>
    <submittedName>
        <fullName evidence="9">ATP-binding cassette domain-containing protein</fullName>
    </submittedName>
</protein>
<dbReference type="InterPro" id="IPR011527">
    <property type="entry name" value="ABC1_TM_dom"/>
</dbReference>
<dbReference type="GO" id="GO:0016887">
    <property type="term" value="F:ATP hydrolysis activity"/>
    <property type="evidence" value="ECO:0007669"/>
    <property type="project" value="InterPro"/>
</dbReference>
<evidence type="ECO:0000256" key="5">
    <source>
        <dbReference type="ARBA" id="ARBA00022989"/>
    </source>
</evidence>
<feature type="domain" description="ABC transmembrane type-1" evidence="8">
    <location>
        <begin position="1"/>
        <end position="139"/>
    </location>
</feature>
<accession>A0A831RHC6</accession>
<feature type="domain" description="ABC transporter" evidence="7">
    <location>
        <begin position="173"/>
        <end position="403"/>
    </location>
</feature>
<dbReference type="Gene3D" id="1.20.1560.10">
    <property type="entry name" value="ABC transporter type 1, transmembrane domain"/>
    <property type="match status" value="1"/>
</dbReference>
<dbReference type="InterPro" id="IPR036640">
    <property type="entry name" value="ABC1_TM_sf"/>
</dbReference>